<dbReference type="GO" id="GO:0003676">
    <property type="term" value="F:nucleic acid binding"/>
    <property type="evidence" value="ECO:0007669"/>
    <property type="project" value="InterPro"/>
</dbReference>
<keyword evidence="4" id="KW-1185">Reference proteome</keyword>
<dbReference type="EMBL" id="ADNV01000053">
    <property type="protein sequence ID" value="EFG79750.1"/>
    <property type="molecule type" value="Genomic_DNA"/>
</dbReference>
<evidence type="ECO:0000256" key="1">
    <source>
        <dbReference type="ARBA" id="ARBA00009277"/>
    </source>
</evidence>
<gene>
    <name evidence="3" type="ORF">HMPREF0591_0332</name>
</gene>
<protein>
    <submittedName>
        <fullName evidence="3">Integrase core domain protein</fullName>
    </submittedName>
</protein>
<dbReference type="eggNOG" id="COG4584">
    <property type="taxonomic scope" value="Bacteria"/>
</dbReference>
<dbReference type="Gene3D" id="3.30.420.10">
    <property type="entry name" value="Ribonuclease H-like superfamily/Ribonuclease H"/>
    <property type="match status" value="1"/>
</dbReference>
<dbReference type="HOGENOM" id="CLU_040922_0_0_11"/>
<dbReference type="InterPro" id="IPR036397">
    <property type="entry name" value="RNaseH_sf"/>
</dbReference>
<dbReference type="PROSITE" id="PS50994">
    <property type="entry name" value="INTEGRASE"/>
    <property type="match status" value="1"/>
</dbReference>
<reference evidence="3 4" key="1">
    <citation type="submission" date="2010-04" db="EMBL/GenBank/DDBJ databases">
        <authorList>
            <person name="Muzny D."/>
            <person name="Qin X."/>
            <person name="Deng J."/>
            <person name="Jiang H."/>
            <person name="Liu Y."/>
            <person name="Qu J."/>
            <person name="Song X.-Z."/>
            <person name="Zhang L."/>
            <person name="Thornton R."/>
            <person name="Coyle M."/>
            <person name="Francisco L."/>
            <person name="Jackson L."/>
            <person name="Javaid M."/>
            <person name="Korchina V."/>
            <person name="Kovar C."/>
            <person name="Mata R."/>
            <person name="Mathew T."/>
            <person name="Ngo R."/>
            <person name="Nguyen L."/>
            <person name="Nguyen N."/>
            <person name="Okwuonu G."/>
            <person name="Ongeri F."/>
            <person name="Pham C."/>
            <person name="Simmons D."/>
            <person name="Wilczek-Boney K."/>
            <person name="Hale W."/>
            <person name="Jakkamsetti A."/>
            <person name="Pham P."/>
            <person name="Ruth R."/>
            <person name="San Lucas F."/>
            <person name="Warren J."/>
            <person name="Zhang J."/>
            <person name="Zhao Z."/>
            <person name="Zhou C."/>
            <person name="Zhu D."/>
            <person name="Lee S."/>
            <person name="Bess C."/>
            <person name="Blankenburg K."/>
            <person name="Forbes L."/>
            <person name="Fu Q."/>
            <person name="Gubbala S."/>
            <person name="Hirani K."/>
            <person name="Jayaseelan J.C."/>
            <person name="Lara F."/>
            <person name="Munidasa M."/>
            <person name="Palculict T."/>
            <person name="Patil S."/>
            <person name="Pu L.-L."/>
            <person name="Saada N."/>
            <person name="Tang L."/>
            <person name="Weissenberger G."/>
            <person name="Zhu Y."/>
            <person name="Hemphill L."/>
            <person name="Shang Y."/>
            <person name="Youmans B."/>
            <person name="Ayvaz T."/>
            <person name="Ross M."/>
            <person name="Santibanez J."/>
            <person name="Aqrawi P."/>
            <person name="Gross S."/>
            <person name="Joshi V."/>
            <person name="Fowler G."/>
            <person name="Nazareth L."/>
            <person name="Reid J."/>
            <person name="Worley K."/>
            <person name="Petrosino J."/>
            <person name="Highlander S."/>
            <person name="Gibbs R."/>
        </authorList>
    </citation>
    <scope>NUCLEOTIDE SEQUENCE [LARGE SCALE GENOMIC DNA]</scope>
    <source>
        <strain evidence="3 4">ATCC BAA-614</strain>
    </source>
</reference>
<proteinExistence type="inferred from homology"/>
<name>D5P2D8_9MYCO</name>
<evidence type="ECO:0000259" key="2">
    <source>
        <dbReference type="PROSITE" id="PS50994"/>
    </source>
</evidence>
<dbReference type="NCBIfam" id="NF033546">
    <property type="entry name" value="transpos_IS21"/>
    <property type="match status" value="1"/>
</dbReference>
<comment type="similarity">
    <text evidence="1">Belongs to the transposase IS21/IS408/IS1162 family.</text>
</comment>
<accession>D5P2D8</accession>
<dbReference type="InterPro" id="IPR012337">
    <property type="entry name" value="RNaseH-like_sf"/>
</dbReference>
<dbReference type="InterPro" id="IPR054353">
    <property type="entry name" value="IstA-like_C"/>
</dbReference>
<dbReference type="AlphaFoldDB" id="D5P2D8"/>
<sequence>MVTVKAPTNRHHHRGVPLKSAKDRMDIISAYQQLGSYRAAAEECGTTHRTVKKVVDKFEADQAGVSPPPRAERPHNYDSVADLVAERVEKSHGRISAKRLLPKARAAGYTGSDRNFRRLVADAKALWRSTNHRGRRPAVWEPGEYLVIDWAQVAPGLFLFCAVLAFSRWRFVRFATDERASTTLALIAEALAAAGGVPARVLADRMACLKGGVVANVVVPTPDYVRLASHYGFAPDFCHASDPQSKGIVENLCGYAQDDLAVPLLTEAAVTGKPITLRDANAAAEAWCAEVNAATHSEICAIPDERLIAERELLQPLPSLRLQIGAPSVLRKVDRLSCIRYGSARYSVPMRLIGTTVAVVVDHGAICLLEPATGVIVAEHELVAPGGVSILDDHYDGPRAAPSRGPRPKTTVEKQFCDLGVDAQAFLVGAAAIGNTRLASELEILLALGAAHGADALVCALHRAVAFRRFRAADVRSILAAGTGTPQPRPAGDALILDLPIAPTRSLDAYKITPIVSDGEVIS</sequence>
<evidence type="ECO:0000313" key="3">
    <source>
        <dbReference type="EMBL" id="EFG79750.1"/>
    </source>
</evidence>
<dbReference type="Proteomes" id="UP000003653">
    <property type="component" value="Unassembled WGS sequence"/>
</dbReference>
<dbReference type="GO" id="GO:0015074">
    <property type="term" value="P:DNA integration"/>
    <property type="evidence" value="ECO:0007669"/>
    <property type="project" value="InterPro"/>
</dbReference>
<dbReference type="InterPro" id="IPR001584">
    <property type="entry name" value="Integrase_cat-core"/>
</dbReference>
<dbReference type="Pfam" id="PF00665">
    <property type="entry name" value="rve"/>
    <property type="match status" value="1"/>
</dbReference>
<dbReference type="PANTHER" id="PTHR35004">
    <property type="entry name" value="TRANSPOSASE RV3428C-RELATED"/>
    <property type="match status" value="1"/>
</dbReference>
<comment type="caution">
    <text evidence="3">The sequence shown here is derived from an EMBL/GenBank/DDBJ whole genome shotgun (WGS) entry which is preliminary data.</text>
</comment>
<feature type="domain" description="Integrase catalytic" evidence="2">
    <location>
        <begin position="133"/>
        <end position="311"/>
    </location>
</feature>
<dbReference type="Pfam" id="PF22483">
    <property type="entry name" value="Mu-transpos_C_2"/>
    <property type="match status" value="1"/>
</dbReference>
<evidence type="ECO:0000313" key="4">
    <source>
        <dbReference type="Proteomes" id="UP000003653"/>
    </source>
</evidence>
<organism evidence="3 4">
    <name type="scientific">Mycobacterium parascrofulaceum ATCC BAA-614</name>
    <dbReference type="NCBI Taxonomy" id="525368"/>
    <lineage>
        <taxon>Bacteria</taxon>
        <taxon>Bacillati</taxon>
        <taxon>Actinomycetota</taxon>
        <taxon>Actinomycetes</taxon>
        <taxon>Mycobacteriales</taxon>
        <taxon>Mycobacteriaceae</taxon>
        <taxon>Mycobacterium</taxon>
        <taxon>Mycobacterium simiae complex</taxon>
    </lineage>
</organism>
<dbReference type="SUPFAM" id="SSF53098">
    <property type="entry name" value="Ribonuclease H-like"/>
    <property type="match status" value="1"/>
</dbReference>